<dbReference type="AlphaFoldDB" id="A0A0B6ZFC5"/>
<dbReference type="InterPro" id="IPR011989">
    <property type="entry name" value="ARM-like"/>
</dbReference>
<dbReference type="Gene3D" id="1.25.10.10">
    <property type="entry name" value="Leucine-rich Repeat Variant"/>
    <property type="match status" value="2"/>
</dbReference>
<sequence length="486" mass="54956">GLMMAAVVHEDRYKHKGKTISEIKFTTKASVKIDQSRHRDRIILNKRLKIESLEEAETVLSAEEELEKVTYAATLLKQGKKVVALTILRRCFARDPNSSRNFLRNDGLQTLQSCLLSTDSEVLHAAAWCIINLAAGTSLSLKNMSHLSPLILQFLQGSDPMMQELCAWIVGNLAGDSEKHRNILLQQGCVAPLIALVSSQYHLSLEARSQSVLFALVNLARDKNYACVRCMLDSSLFNHLEMMLTTTSASCDLCFEIGWLTNYIYSRQETYLEHGDQYSLILYSVIEKLSQVICLEDKVQRDKVVLPYLHSIGNIIGFSPEIALIASNFQNFLPTLFLCLTCDIEFIQKESLWILVNFMAEPSCRVVVILQPRFLNIIYHLCESTDQETTLNAVYLLEDASKVSSWVCQYLIEHKILDVLLRLLTHSNLQILETALDTLMDVVIGTVQARTALLNAEEFVHLQSAASNEKYTTVMEKARFIIDLLK</sequence>
<feature type="non-terminal residue" evidence="1">
    <location>
        <position position="1"/>
    </location>
</feature>
<name>A0A0B6ZFC5_9EUPU</name>
<protein>
    <recommendedName>
        <fullName evidence="2">IBB domain-containing protein</fullName>
    </recommendedName>
</protein>
<reference evidence="1" key="1">
    <citation type="submission" date="2014-12" db="EMBL/GenBank/DDBJ databases">
        <title>Insight into the proteome of Arion vulgaris.</title>
        <authorList>
            <person name="Aradska J."/>
            <person name="Bulat T."/>
            <person name="Smidak R."/>
            <person name="Sarate P."/>
            <person name="Gangsoo J."/>
            <person name="Sialana F."/>
            <person name="Bilban M."/>
            <person name="Lubec G."/>
        </authorList>
    </citation>
    <scope>NUCLEOTIDE SEQUENCE</scope>
    <source>
        <tissue evidence="1">Skin</tissue>
    </source>
</reference>
<gene>
    <name evidence="1" type="primary">ORF61922</name>
</gene>
<dbReference type="PANTHER" id="PTHR16356:SF1">
    <property type="entry name" value="TRANSMEMBRANE AND COILED-COIL DOMAIN-CONTAINING PROTEIN 6"/>
    <property type="match status" value="1"/>
</dbReference>
<organism evidence="1">
    <name type="scientific">Arion vulgaris</name>
    <dbReference type="NCBI Taxonomy" id="1028688"/>
    <lineage>
        <taxon>Eukaryota</taxon>
        <taxon>Metazoa</taxon>
        <taxon>Spiralia</taxon>
        <taxon>Lophotrochozoa</taxon>
        <taxon>Mollusca</taxon>
        <taxon>Gastropoda</taxon>
        <taxon>Heterobranchia</taxon>
        <taxon>Euthyneura</taxon>
        <taxon>Panpulmonata</taxon>
        <taxon>Eupulmonata</taxon>
        <taxon>Stylommatophora</taxon>
        <taxon>Helicina</taxon>
        <taxon>Arionoidea</taxon>
        <taxon>Arionidae</taxon>
        <taxon>Arion</taxon>
    </lineage>
</organism>
<evidence type="ECO:0008006" key="2">
    <source>
        <dbReference type="Google" id="ProtNLM"/>
    </source>
</evidence>
<dbReference type="InterPro" id="IPR016024">
    <property type="entry name" value="ARM-type_fold"/>
</dbReference>
<accession>A0A0B6ZFC5</accession>
<dbReference type="SMART" id="SM00185">
    <property type="entry name" value="ARM"/>
    <property type="match status" value="4"/>
</dbReference>
<evidence type="ECO:0000313" key="1">
    <source>
        <dbReference type="EMBL" id="CEK67248.1"/>
    </source>
</evidence>
<dbReference type="InterPro" id="IPR000225">
    <property type="entry name" value="Armadillo"/>
</dbReference>
<proteinExistence type="predicted"/>
<dbReference type="PANTHER" id="PTHR16356">
    <property type="entry name" value="TRANSMEMBRANE AND COILED-COIL DOMAIN-CONTAINING PROTEIN 6 TMCO6"/>
    <property type="match status" value="1"/>
</dbReference>
<dbReference type="EMBL" id="HACG01020383">
    <property type="protein sequence ID" value="CEK67248.1"/>
    <property type="molecule type" value="Transcribed_RNA"/>
</dbReference>
<dbReference type="SUPFAM" id="SSF48371">
    <property type="entry name" value="ARM repeat"/>
    <property type="match status" value="1"/>
</dbReference>